<evidence type="ECO:0000256" key="7">
    <source>
        <dbReference type="ARBA" id="ARBA00023098"/>
    </source>
</evidence>
<dbReference type="GO" id="GO:0008444">
    <property type="term" value="F:CDP-diacylglycerol-glycerol-3-phosphate 3-phosphatidyltransferase activity"/>
    <property type="evidence" value="ECO:0007669"/>
    <property type="project" value="InterPro"/>
</dbReference>
<evidence type="ECO:0000256" key="3">
    <source>
        <dbReference type="ARBA" id="ARBA00022516"/>
    </source>
</evidence>
<keyword evidence="6 11" id="KW-1133">Transmembrane helix</keyword>
<evidence type="ECO:0000256" key="4">
    <source>
        <dbReference type="ARBA" id="ARBA00022679"/>
    </source>
</evidence>
<organism evidence="12">
    <name type="scientific">freshwater metagenome</name>
    <dbReference type="NCBI Taxonomy" id="449393"/>
    <lineage>
        <taxon>unclassified sequences</taxon>
        <taxon>metagenomes</taxon>
        <taxon>ecological metagenomes</taxon>
    </lineage>
</organism>
<gene>
    <name evidence="12" type="ORF">UFOPK3774_00370</name>
</gene>
<dbReference type="NCBIfam" id="TIGR00560">
    <property type="entry name" value="pgsA"/>
    <property type="match status" value="1"/>
</dbReference>
<proteinExistence type="inferred from homology"/>
<evidence type="ECO:0000256" key="10">
    <source>
        <dbReference type="ARBA" id="ARBA00023264"/>
    </source>
</evidence>
<dbReference type="GO" id="GO:0046474">
    <property type="term" value="P:glycerophospholipid biosynthetic process"/>
    <property type="evidence" value="ECO:0007669"/>
    <property type="project" value="TreeGrafter"/>
</dbReference>
<dbReference type="Gene3D" id="1.20.120.1760">
    <property type="match status" value="1"/>
</dbReference>
<dbReference type="InterPro" id="IPR043130">
    <property type="entry name" value="CDP-OH_PTrfase_TM_dom"/>
</dbReference>
<protein>
    <submittedName>
        <fullName evidence="12">Unannotated protein</fullName>
    </submittedName>
</protein>
<evidence type="ECO:0000313" key="12">
    <source>
        <dbReference type="EMBL" id="CAB4936524.1"/>
    </source>
</evidence>
<keyword evidence="10" id="KW-1208">Phospholipid metabolism</keyword>
<dbReference type="PIRSF" id="PIRSF000847">
    <property type="entry name" value="Phos_ph_gly_syn"/>
    <property type="match status" value="1"/>
</dbReference>
<evidence type="ECO:0000256" key="6">
    <source>
        <dbReference type="ARBA" id="ARBA00022989"/>
    </source>
</evidence>
<evidence type="ECO:0000256" key="11">
    <source>
        <dbReference type="SAM" id="Phobius"/>
    </source>
</evidence>
<dbReference type="AlphaFoldDB" id="A0A6J7J1M9"/>
<dbReference type="Pfam" id="PF01066">
    <property type="entry name" value="CDP-OH_P_transf"/>
    <property type="match status" value="1"/>
</dbReference>
<dbReference type="PROSITE" id="PS00379">
    <property type="entry name" value="CDP_ALCOHOL_P_TRANSF"/>
    <property type="match status" value="1"/>
</dbReference>
<keyword evidence="5 11" id="KW-0812">Transmembrane</keyword>
<sequence length="183" mass="20857">MTRRREFNLANTITVLRILALPLGVYALFKNGGDDSHWRMIAWSIYFIIGLSDMLDGKLARSRNSVTEFGKLLDPIADKAMIASAMISLSILGYLPWWITIVILLREIGITIWRLRMLDRVVVAANRGGKIKTFFQGFGVGFYVWPLPQSWFWFRDGFMGVAIILTIVTGIFYIRSAYPKAKS</sequence>
<dbReference type="EMBL" id="CAFBNG010000047">
    <property type="protein sequence ID" value="CAB4936524.1"/>
    <property type="molecule type" value="Genomic_DNA"/>
</dbReference>
<feature type="transmembrane region" description="Helical" evidence="11">
    <location>
        <begin position="152"/>
        <end position="174"/>
    </location>
</feature>
<comment type="subcellular location">
    <subcellularLocation>
        <location evidence="1">Membrane</location>
        <topology evidence="1">Multi-pass membrane protein</topology>
    </subcellularLocation>
</comment>
<reference evidence="12" key="1">
    <citation type="submission" date="2020-05" db="EMBL/GenBank/DDBJ databases">
        <authorList>
            <person name="Chiriac C."/>
            <person name="Salcher M."/>
            <person name="Ghai R."/>
            <person name="Kavagutti S V."/>
        </authorList>
    </citation>
    <scope>NUCLEOTIDE SEQUENCE</scope>
</reference>
<keyword evidence="9" id="KW-0594">Phospholipid biosynthesis</keyword>
<evidence type="ECO:0000256" key="5">
    <source>
        <dbReference type="ARBA" id="ARBA00022692"/>
    </source>
</evidence>
<comment type="similarity">
    <text evidence="2">Belongs to the CDP-alcohol phosphatidyltransferase class-I family.</text>
</comment>
<keyword evidence="8 11" id="KW-0472">Membrane</keyword>
<accession>A0A6J7J1M9</accession>
<dbReference type="InterPro" id="IPR050324">
    <property type="entry name" value="CDP-alcohol_PTase-I"/>
</dbReference>
<feature type="transmembrane region" description="Helical" evidence="11">
    <location>
        <begin position="80"/>
        <end position="105"/>
    </location>
</feature>
<dbReference type="PANTHER" id="PTHR14269:SF52">
    <property type="entry name" value="PHOSPHATIDYLGLYCEROPHOSPHATE SYNTHASE-RELATED"/>
    <property type="match status" value="1"/>
</dbReference>
<keyword evidence="3" id="KW-0444">Lipid biosynthesis</keyword>
<dbReference type="InterPro" id="IPR000462">
    <property type="entry name" value="CDP-OH_P_trans"/>
</dbReference>
<dbReference type="PANTHER" id="PTHR14269">
    <property type="entry name" value="CDP-DIACYLGLYCEROL--GLYCEROL-3-PHOSPHATE 3-PHOSPHATIDYLTRANSFERASE-RELATED"/>
    <property type="match status" value="1"/>
</dbReference>
<dbReference type="InterPro" id="IPR048254">
    <property type="entry name" value="CDP_ALCOHOL_P_TRANSF_CS"/>
</dbReference>
<evidence type="ECO:0000256" key="8">
    <source>
        <dbReference type="ARBA" id="ARBA00023136"/>
    </source>
</evidence>
<evidence type="ECO:0000256" key="2">
    <source>
        <dbReference type="ARBA" id="ARBA00010441"/>
    </source>
</evidence>
<keyword evidence="7" id="KW-0443">Lipid metabolism</keyword>
<dbReference type="GO" id="GO:0016020">
    <property type="term" value="C:membrane"/>
    <property type="evidence" value="ECO:0007669"/>
    <property type="project" value="UniProtKB-SubCell"/>
</dbReference>
<feature type="transmembrane region" description="Helical" evidence="11">
    <location>
        <begin position="7"/>
        <end position="29"/>
    </location>
</feature>
<keyword evidence="4" id="KW-0808">Transferase</keyword>
<name>A0A6J7J1M9_9ZZZZ</name>
<evidence type="ECO:0000256" key="1">
    <source>
        <dbReference type="ARBA" id="ARBA00004141"/>
    </source>
</evidence>
<evidence type="ECO:0000256" key="9">
    <source>
        <dbReference type="ARBA" id="ARBA00023209"/>
    </source>
</evidence>
<dbReference type="InterPro" id="IPR004570">
    <property type="entry name" value="Phosphatidylglycerol_P_synth"/>
</dbReference>